<protein>
    <recommendedName>
        <fullName evidence="2">CN hydrolase domain-containing protein</fullName>
    </recommendedName>
</protein>
<name>A0A1Y1RSD1_9MICC</name>
<evidence type="ECO:0000313" key="3">
    <source>
        <dbReference type="EMBL" id="ORC24999.1"/>
    </source>
</evidence>
<dbReference type="Pfam" id="PF00795">
    <property type="entry name" value="CN_hydrolase"/>
    <property type="match status" value="1"/>
</dbReference>
<dbReference type="PROSITE" id="PS50263">
    <property type="entry name" value="CN_HYDROLASE"/>
    <property type="match status" value="1"/>
</dbReference>
<evidence type="ECO:0000259" key="2">
    <source>
        <dbReference type="PROSITE" id="PS50263"/>
    </source>
</evidence>
<evidence type="ECO:0000313" key="4">
    <source>
        <dbReference type="Proteomes" id="UP000192359"/>
    </source>
</evidence>
<feature type="domain" description="CN hydrolase" evidence="2">
    <location>
        <begin position="1"/>
        <end position="251"/>
    </location>
</feature>
<dbReference type="AlphaFoldDB" id="A0A1Y1RSD1"/>
<dbReference type="PANTHER" id="PTHR23088:SF27">
    <property type="entry name" value="DEAMINATED GLUTATHIONE AMIDASE"/>
    <property type="match status" value="1"/>
</dbReference>
<comment type="similarity">
    <text evidence="1">Belongs to the carbon-nitrogen hydrolase superfamily. NIT1/NIT2 family.</text>
</comment>
<keyword evidence="4" id="KW-1185">Reference proteome</keyword>
<dbReference type="InterPro" id="IPR003010">
    <property type="entry name" value="C-N_Hydrolase"/>
</dbReference>
<accession>A0A1Y1RSD1</accession>
<dbReference type="InterPro" id="IPR036526">
    <property type="entry name" value="C-N_Hydrolase_sf"/>
</dbReference>
<dbReference type="SUPFAM" id="SSF56317">
    <property type="entry name" value="Carbon-nitrogen hydrolase"/>
    <property type="match status" value="1"/>
</dbReference>
<dbReference type="Proteomes" id="UP000192359">
    <property type="component" value="Unassembled WGS sequence"/>
</dbReference>
<sequence>MKIALAQMLSTKDVARNIETIREYTALAAERGARLVVFPEAAMLSFGGRLYDDAAQHELTFRTALANIARENYVTVVAGGFAPVQLSDEWNLRVYNNLYCFDQNGVETVYTKMHLYDAFGFKESEGVKAGEQLVTVTVDGTKIGLATCYDVRFPKLFADYSRAGAKATIVAASWAGGEGKVSQWQILTSARALDSNMFVLAVDQASPTSADPRADITQPTGVGYSRVVSPFGATLAEAGEAPEILVVDLDLTEVDRARQALPVLANAKLGY</sequence>
<dbReference type="PROSITE" id="PS01227">
    <property type="entry name" value="UPF0012"/>
    <property type="match status" value="1"/>
</dbReference>
<dbReference type="PANTHER" id="PTHR23088">
    <property type="entry name" value="NITRILASE-RELATED"/>
    <property type="match status" value="1"/>
</dbReference>
<dbReference type="Gene3D" id="3.60.110.10">
    <property type="entry name" value="Carbon-nitrogen hydrolase"/>
    <property type="match status" value="1"/>
</dbReference>
<organism evidence="3 4">
    <name type="scientific">Rothia nasimurium</name>
    <dbReference type="NCBI Taxonomy" id="85336"/>
    <lineage>
        <taxon>Bacteria</taxon>
        <taxon>Bacillati</taxon>
        <taxon>Actinomycetota</taxon>
        <taxon>Actinomycetes</taxon>
        <taxon>Micrococcales</taxon>
        <taxon>Micrococcaceae</taxon>
        <taxon>Rothia</taxon>
    </lineage>
</organism>
<gene>
    <name evidence="3" type="ORF">A7979_09200</name>
</gene>
<dbReference type="InterPro" id="IPR001110">
    <property type="entry name" value="UPF0012_CS"/>
</dbReference>
<proteinExistence type="inferred from homology"/>
<dbReference type="CDD" id="cd07581">
    <property type="entry name" value="nitrilase_3"/>
    <property type="match status" value="1"/>
</dbReference>
<comment type="caution">
    <text evidence="3">The sequence shown here is derived from an EMBL/GenBank/DDBJ whole genome shotgun (WGS) entry which is preliminary data.</text>
</comment>
<evidence type="ECO:0000256" key="1">
    <source>
        <dbReference type="ARBA" id="ARBA00010613"/>
    </source>
</evidence>
<dbReference type="RefSeq" id="WP_083090640.1">
    <property type="nucleotide sequence ID" value="NZ_CAKMTI010000047.1"/>
</dbReference>
<reference evidence="3 4" key="1">
    <citation type="submission" date="2016-05" db="EMBL/GenBank/DDBJ databases">
        <title>Draft genome sequence of a porcine commensal Rothia nasimurium.</title>
        <authorList>
            <person name="Gaiser R.A."/>
            <person name="Van Baarlen P."/>
            <person name="Wells J.M."/>
        </authorList>
    </citation>
    <scope>NUCLEOTIDE SEQUENCE [LARGE SCALE GENOMIC DNA]</scope>
    <source>
        <strain evidence="3 4">PT-32</strain>
    </source>
</reference>
<dbReference type="EMBL" id="LXWF01000002">
    <property type="protein sequence ID" value="ORC24999.1"/>
    <property type="molecule type" value="Genomic_DNA"/>
</dbReference>
<dbReference type="OrthoDB" id="9811121at2"/>